<keyword evidence="3" id="KW-1185">Reference proteome</keyword>
<evidence type="ECO:0000313" key="2">
    <source>
        <dbReference type="EMBL" id="CAG4973160.1"/>
    </source>
</evidence>
<dbReference type="PROSITE" id="PS51257">
    <property type="entry name" value="PROKAR_LIPOPROTEIN"/>
    <property type="match status" value="1"/>
</dbReference>
<dbReference type="Proteomes" id="UP000680116">
    <property type="component" value="Chromosome"/>
</dbReference>
<dbReference type="EMBL" id="OU015430">
    <property type="protein sequence ID" value="CAG4973160.1"/>
    <property type="molecule type" value="Genomic_DNA"/>
</dbReference>
<organism evidence="2 3">
    <name type="scientific">Novilysobacter luteus</name>
    <dbReference type="NCBI Taxonomy" id="2822368"/>
    <lineage>
        <taxon>Bacteria</taxon>
        <taxon>Pseudomonadati</taxon>
        <taxon>Pseudomonadota</taxon>
        <taxon>Gammaproteobacteria</taxon>
        <taxon>Lysobacterales</taxon>
        <taxon>Lysobacteraceae</taxon>
        <taxon>Novilysobacter</taxon>
    </lineage>
</organism>
<sequence length="165" mass="16755">MDACRRAVALLALALACGGAGAGEGSGALGPEWVAVSAERLDHMRGGFQLPSGLVLSFGIERLVYVNGTLVAQASVQIPDVSAMTPEQAQDLAEMKQGMLVQIGGGNTFAPSGAVDGVVIQNTLDGQDILTLTTLDVGVGTLGMFQHLNANAALQDALNRAPGSP</sequence>
<evidence type="ECO:0000313" key="3">
    <source>
        <dbReference type="Proteomes" id="UP000680116"/>
    </source>
</evidence>
<proteinExistence type="predicted"/>
<keyword evidence="1" id="KW-0732">Signal</keyword>
<feature type="chain" id="PRO_5045199799" evidence="1">
    <location>
        <begin position="23"/>
        <end position="165"/>
    </location>
</feature>
<reference evidence="2 3" key="1">
    <citation type="submission" date="2021-04" db="EMBL/GenBank/DDBJ databases">
        <authorList>
            <person name="Rodrigo-Torres L."/>
            <person name="Arahal R. D."/>
            <person name="Lucena T."/>
        </authorList>
    </citation>
    <scope>NUCLEOTIDE SEQUENCE [LARGE SCALE GENOMIC DNA]</scope>
    <source>
        <strain evidence="2 3">CECT 30171</strain>
    </source>
</reference>
<accession>A0ABM8UFE8</accession>
<evidence type="ECO:0000256" key="1">
    <source>
        <dbReference type="SAM" id="SignalP"/>
    </source>
</evidence>
<protein>
    <submittedName>
        <fullName evidence="2">Uncharacterized protein</fullName>
    </submittedName>
</protein>
<name>A0ABM8UFE8_9GAMM</name>
<feature type="signal peptide" evidence="1">
    <location>
        <begin position="1"/>
        <end position="22"/>
    </location>
</feature>
<gene>
    <name evidence="2" type="ORF">LYB30171_01391</name>
</gene>